<dbReference type="Proteomes" id="UP001152651">
    <property type="component" value="Unassembled WGS sequence"/>
</dbReference>
<accession>A0ABN8T8B9</accession>
<evidence type="ECO:0000313" key="3">
    <source>
        <dbReference type="EMBL" id="CAH6636742.1"/>
    </source>
</evidence>
<comment type="caution">
    <text evidence="3">The sequence shown here is derived from an EMBL/GenBank/DDBJ whole genome shotgun (WGS) entry which is preliminary data.</text>
</comment>
<dbReference type="SUPFAM" id="SSF53756">
    <property type="entry name" value="UDP-Glycosyltransferase/glycogen phosphorylase"/>
    <property type="match status" value="1"/>
</dbReference>
<dbReference type="InterPro" id="IPR001296">
    <property type="entry name" value="Glyco_trans_1"/>
</dbReference>
<organism evidence="3 4">
    <name type="scientific">Pseudocitrobacter vendiensis</name>
    <dbReference type="NCBI Taxonomy" id="2488306"/>
    <lineage>
        <taxon>Bacteria</taxon>
        <taxon>Pseudomonadati</taxon>
        <taxon>Pseudomonadota</taxon>
        <taxon>Gammaproteobacteria</taxon>
        <taxon>Enterobacterales</taxon>
        <taxon>Enterobacteriaceae</taxon>
        <taxon>Pseudocitrobacter</taxon>
    </lineage>
</organism>
<name>A0ABN8T8B9_9ENTR</name>
<proteinExistence type="predicted"/>
<gene>
    <name evidence="3" type="ORF">FBBNIHIM_07930</name>
</gene>
<dbReference type="Pfam" id="PF00534">
    <property type="entry name" value="Glycos_transf_1"/>
    <property type="match status" value="1"/>
</dbReference>
<keyword evidence="1" id="KW-0808">Transferase</keyword>
<sequence>MQVAISLLEEFSKLDRDYVSVVSPVVFEQLSIKAKEKCILINTTPSKILNFKGRRELDKIVLDFNIRTVLTIFGPSYWSPKNVVHIVGFALPWLIYANKNMFSILSFKEKLKTLLLSRLQPYFYKKNADFIVTETKDASDKVKKLLSFKDCDVFTISNTLNAIFKDTICYDYSIESKLPNKNDGDYWLLSISHDYPHKNMRIIYDLLELLPDNYKFITTLPCSFTDGLSDAHKERIITLGRVNSNQCPVLYQKCDAMFLPTLLECFSASYLEAMFMKKIIITSNRDFSRSVCEKHAFYFDPLDPKDISDSILDVSRMSTSKIENVLLSAYIHGETFPTAKERAKAYLSLIDKVKKN</sequence>
<reference evidence="3" key="1">
    <citation type="submission" date="2022-05" db="EMBL/GenBank/DDBJ databases">
        <authorList>
            <person name="Blom J."/>
        </authorList>
    </citation>
    <scope>NUCLEOTIDE SEQUENCE</scope>
    <source>
        <strain evidence="3">Type strain: CPO20170097</strain>
    </source>
</reference>
<keyword evidence="4" id="KW-1185">Reference proteome</keyword>
<dbReference type="PANTHER" id="PTHR46401:SF2">
    <property type="entry name" value="GLYCOSYLTRANSFERASE WBBK-RELATED"/>
    <property type="match status" value="1"/>
</dbReference>
<evidence type="ECO:0000313" key="4">
    <source>
        <dbReference type="Proteomes" id="UP001152651"/>
    </source>
</evidence>
<protein>
    <submittedName>
        <fullName evidence="3">Glycos-transf-1 domain-containing protein</fullName>
    </submittedName>
</protein>
<dbReference type="Gene3D" id="3.40.50.2000">
    <property type="entry name" value="Glycogen Phosphorylase B"/>
    <property type="match status" value="1"/>
</dbReference>
<feature type="domain" description="Glycosyl transferase family 1" evidence="2">
    <location>
        <begin position="233"/>
        <end position="315"/>
    </location>
</feature>
<evidence type="ECO:0000256" key="1">
    <source>
        <dbReference type="ARBA" id="ARBA00022679"/>
    </source>
</evidence>
<dbReference type="EMBL" id="CALSBS010000005">
    <property type="protein sequence ID" value="CAH6636742.1"/>
    <property type="molecule type" value="Genomic_DNA"/>
</dbReference>
<dbReference type="PANTHER" id="PTHR46401">
    <property type="entry name" value="GLYCOSYLTRANSFERASE WBBK-RELATED"/>
    <property type="match status" value="1"/>
</dbReference>
<evidence type="ECO:0000259" key="2">
    <source>
        <dbReference type="Pfam" id="PF00534"/>
    </source>
</evidence>